<keyword evidence="5" id="KW-1185">Reference proteome</keyword>
<evidence type="ECO:0000313" key="5">
    <source>
        <dbReference type="Proteomes" id="UP000290287"/>
    </source>
</evidence>
<dbReference type="InterPro" id="IPR020904">
    <property type="entry name" value="Sc_DH/Rdtase_CS"/>
</dbReference>
<comment type="similarity">
    <text evidence="1">Belongs to the short-chain dehydrogenases/reductases (SDR) family.</text>
</comment>
<reference evidence="4 5" key="1">
    <citation type="submission" date="2017-10" db="EMBL/GenBank/DDBJ databases">
        <title>Nyctiphanis sp. nov., isolated from the stomach of the euphausiid Nyctiphanes simplex (Hansen, 1911) in the Gulf of California.</title>
        <authorList>
            <person name="Gomez-Gil B."/>
            <person name="Aguilar-Mendez M."/>
            <person name="Lopez-Cortes A."/>
            <person name="Gomez-Gutierrez J."/>
            <person name="Roque A."/>
            <person name="Lang E."/>
            <person name="Gonzalez-Castillo A."/>
        </authorList>
    </citation>
    <scope>NUCLEOTIDE SEQUENCE [LARGE SCALE GENOMIC DNA]</scope>
    <source>
        <strain evidence="4 5">CAIM 600</strain>
    </source>
</reference>
<dbReference type="InterPro" id="IPR002347">
    <property type="entry name" value="SDR_fam"/>
</dbReference>
<feature type="domain" description="Ketoreductase" evidence="3">
    <location>
        <begin position="2"/>
        <end position="177"/>
    </location>
</feature>
<dbReference type="RefSeq" id="WP_129121063.1">
    <property type="nucleotide sequence ID" value="NZ_PEIB01000002.1"/>
</dbReference>
<dbReference type="PRINTS" id="PR00081">
    <property type="entry name" value="GDHRDH"/>
</dbReference>
<sequence>MKSVLITGASSGIGLKLAEDYAKSGWKVVGCGRSMATLDALAERFENLSTLQFDTSDKKACEEALVSIDSNLDLIILNAGTCEYIEGGLVDADLFQRVFTTNVFGVVNCLEVLQKTYTNGTHIALMGSTASYLGLPRAEAYGASKAAISYLARSLSVDLSHLGVTVSLISPGFVRTPLTDKNDFPMPMMVTPEEASDTIRKGLEKQKEEIHFPRRFSFILKFIAALPVWLQLVLVKRLVRNAS</sequence>
<keyword evidence="2" id="KW-0560">Oxidoreductase</keyword>
<dbReference type="Proteomes" id="UP000290287">
    <property type="component" value="Unassembled WGS sequence"/>
</dbReference>
<comment type="caution">
    <text evidence="4">The sequence shown here is derived from an EMBL/GenBank/DDBJ whole genome shotgun (WGS) entry which is preliminary data.</text>
</comment>
<evidence type="ECO:0000313" key="4">
    <source>
        <dbReference type="EMBL" id="RXJ74594.1"/>
    </source>
</evidence>
<accession>A0A4Q0YWF8</accession>
<protein>
    <submittedName>
        <fullName evidence="4">Short-chain dehydrogenase</fullName>
    </submittedName>
</protein>
<organism evidence="4 5">
    <name type="scientific">Veronia nyctiphanis</name>
    <dbReference type="NCBI Taxonomy" id="1278244"/>
    <lineage>
        <taxon>Bacteria</taxon>
        <taxon>Pseudomonadati</taxon>
        <taxon>Pseudomonadota</taxon>
        <taxon>Gammaproteobacteria</taxon>
        <taxon>Vibrionales</taxon>
        <taxon>Vibrionaceae</taxon>
        <taxon>Veronia</taxon>
    </lineage>
</organism>
<dbReference type="Gene3D" id="3.40.50.720">
    <property type="entry name" value="NAD(P)-binding Rossmann-like Domain"/>
    <property type="match status" value="1"/>
</dbReference>
<dbReference type="Pfam" id="PF00106">
    <property type="entry name" value="adh_short"/>
    <property type="match status" value="1"/>
</dbReference>
<dbReference type="InterPro" id="IPR057326">
    <property type="entry name" value="KR_dom"/>
</dbReference>
<gene>
    <name evidence="4" type="ORF">CS022_03230</name>
</gene>
<name>A0A4Q0YWF8_9GAMM</name>
<dbReference type="SUPFAM" id="SSF51735">
    <property type="entry name" value="NAD(P)-binding Rossmann-fold domains"/>
    <property type="match status" value="1"/>
</dbReference>
<dbReference type="OrthoDB" id="335726at2"/>
<dbReference type="GO" id="GO:0016020">
    <property type="term" value="C:membrane"/>
    <property type="evidence" value="ECO:0007669"/>
    <property type="project" value="TreeGrafter"/>
</dbReference>
<dbReference type="GO" id="GO:0016491">
    <property type="term" value="F:oxidoreductase activity"/>
    <property type="evidence" value="ECO:0007669"/>
    <property type="project" value="UniProtKB-KW"/>
</dbReference>
<dbReference type="PANTHER" id="PTHR44196:SF1">
    <property type="entry name" value="DEHYDROGENASE_REDUCTASE SDR FAMILY MEMBER 7B"/>
    <property type="match status" value="1"/>
</dbReference>
<proteinExistence type="inferred from homology"/>
<dbReference type="InterPro" id="IPR036291">
    <property type="entry name" value="NAD(P)-bd_dom_sf"/>
</dbReference>
<evidence type="ECO:0000256" key="1">
    <source>
        <dbReference type="ARBA" id="ARBA00006484"/>
    </source>
</evidence>
<dbReference type="PROSITE" id="PS00061">
    <property type="entry name" value="ADH_SHORT"/>
    <property type="match status" value="1"/>
</dbReference>
<dbReference type="SMART" id="SM00822">
    <property type="entry name" value="PKS_KR"/>
    <property type="match status" value="1"/>
</dbReference>
<dbReference type="AlphaFoldDB" id="A0A4Q0YWF8"/>
<evidence type="ECO:0000259" key="3">
    <source>
        <dbReference type="SMART" id="SM00822"/>
    </source>
</evidence>
<dbReference type="EMBL" id="PEIB01000002">
    <property type="protein sequence ID" value="RXJ74594.1"/>
    <property type="molecule type" value="Genomic_DNA"/>
</dbReference>
<dbReference type="PANTHER" id="PTHR44196">
    <property type="entry name" value="DEHYDROGENASE/REDUCTASE SDR FAMILY MEMBER 7B"/>
    <property type="match status" value="1"/>
</dbReference>
<evidence type="ECO:0000256" key="2">
    <source>
        <dbReference type="ARBA" id="ARBA00023002"/>
    </source>
</evidence>